<proteinExistence type="predicted"/>
<keyword evidence="3" id="KW-1133">Transmembrane helix</keyword>
<dbReference type="SUPFAM" id="SSF50978">
    <property type="entry name" value="WD40 repeat-like"/>
    <property type="match status" value="1"/>
</dbReference>
<dbReference type="EMBL" id="JAGFBS010000031">
    <property type="protein sequence ID" value="KAG6371891.1"/>
    <property type="molecule type" value="Genomic_DNA"/>
</dbReference>
<evidence type="ECO:0000313" key="4">
    <source>
        <dbReference type="EMBL" id="KAG6371891.1"/>
    </source>
</evidence>
<comment type="caution">
    <text evidence="4">The sequence shown here is derived from an EMBL/GenBank/DDBJ whole genome shotgun (WGS) entry which is preliminary data.</text>
</comment>
<dbReference type="PANTHER" id="PTHR19857:SF8">
    <property type="entry name" value="ANGIO-ASSOCIATED MIGRATORY CELL PROTEIN"/>
    <property type="match status" value="1"/>
</dbReference>
<dbReference type="Proteomes" id="UP000683000">
    <property type="component" value="Unassembled WGS sequence"/>
</dbReference>
<evidence type="ECO:0000313" key="5">
    <source>
        <dbReference type="Proteomes" id="UP000683000"/>
    </source>
</evidence>
<dbReference type="InterPro" id="IPR051179">
    <property type="entry name" value="WD_repeat_multifunction"/>
</dbReference>
<dbReference type="OrthoDB" id="2654453at2759"/>
<dbReference type="InterPro" id="IPR015943">
    <property type="entry name" value="WD40/YVTN_repeat-like_dom_sf"/>
</dbReference>
<reference evidence="4" key="1">
    <citation type="submission" date="2021-03" db="EMBL/GenBank/DDBJ databases">
        <title>Evolutionary innovations through gain and loss of genes in the ectomycorrhizal Boletales.</title>
        <authorList>
            <person name="Wu G."/>
            <person name="Miyauchi S."/>
            <person name="Morin E."/>
            <person name="Yang Z.-L."/>
            <person name="Xu J."/>
            <person name="Martin F.M."/>
        </authorList>
    </citation>
    <scope>NUCLEOTIDE SEQUENCE</scope>
    <source>
        <strain evidence="4">BR01</strain>
    </source>
</reference>
<organism evidence="4 5">
    <name type="scientific">Boletus reticuloceps</name>
    <dbReference type="NCBI Taxonomy" id="495285"/>
    <lineage>
        <taxon>Eukaryota</taxon>
        <taxon>Fungi</taxon>
        <taxon>Dikarya</taxon>
        <taxon>Basidiomycota</taxon>
        <taxon>Agaricomycotina</taxon>
        <taxon>Agaricomycetes</taxon>
        <taxon>Agaricomycetidae</taxon>
        <taxon>Boletales</taxon>
        <taxon>Boletineae</taxon>
        <taxon>Boletaceae</taxon>
        <taxon>Boletoideae</taxon>
        <taxon>Boletus</taxon>
    </lineage>
</organism>
<evidence type="ECO:0000256" key="3">
    <source>
        <dbReference type="SAM" id="Phobius"/>
    </source>
</evidence>
<keyword evidence="5" id="KW-1185">Reference proteome</keyword>
<accession>A0A8I2YGZ8</accession>
<evidence type="ECO:0000256" key="2">
    <source>
        <dbReference type="ARBA" id="ARBA00022737"/>
    </source>
</evidence>
<feature type="transmembrane region" description="Helical" evidence="3">
    <location>
        <begin position="361"/>
        <end position="383"/>
    </location>
</feature>
<evidence type="ECO:0000256" key="1">
    <source>
        <dbReference type="ARBA" id="ARBA00022574"/>
    </source>
</evidence>
<keyword evidence="2" id="KW-0677">Repeat</keyword>
<dbReference type="Pfam" id="PF00400">
    <property type="entry name" value="WD40"/>
    <property type="match status" value="1"/>
</dbReference>
<dbReference type="PANTHER" id="PTHR19857">
    <property type="entry name" value="MITOCHONDRIAL DIVISION PROTEIN 1-RELATED"/>
    <property type="match status" value="1"/>
</dbReference>
<keyword evidence="3" id="KW-0812">Transmembrane</keyword>
<keyword evidence="1" id="KW-0853">WD repeat</keyword>
<name>A0A8I2YGZ8_9AGAM</name>
<dbReference type="InterPro" id="IPR001680">
    <property type="entry name" value="WD40_rpt"/>
</dbReference>
<dbReference type="InterPro" id="IPR036322">
    <property type="entry name" value="WD40_repeat_dom_sf"/>
</dbReference>
<dbReference type="SMART" id="SM00320">
    <property type="entry name" value="WD40"/>
    <property type="match status" value="3"/>
</dbReference>
<protein>
    <submittedName>
        <fullName evidence="4">WD40-repeat-containing domain protein</fullName>
    </submittedName>
</protein>
<dbReference type="Gene3D" id="2.130.10.10">
    <property type="entry name" value="YVTN repeat-like/Quinoprotein amine dehydrogenase"/>
    <property type="match status" value="1"/>
</dbReference>
<keyword evidence="3" id="KW-0472">Membrane</keyword>
<sequence>MLLLIKSLLSNFFRHSYAKTASFTAQVGAIYTLAISQDGQILASGGSGGVKLWNLRTRKEIGYSGTNQDLYGTVSCAMWIKPSHRATNVLCYGTGLGYLIFIQQNARNANFQEICAQRLRDGREITCLAWDPSWSDGGARIAVGMRDSIVQVLLLDSHSKLQSVFAGRLNKTVPKSIAFVDHDEIYVFGLFDGNVIRMKAADGTILREHHCSSVIGYAAVNTRKRLVVIDNAANGFTLYRLDRLDAIRTYLTAPPTVPVPKQVAFGEDARLIIGGSDNGRVYLFNRKSGELLEMLYHSNTGLVQAVAVRDVDGRCIIASASPTAGRQCVSIKVWARNYDLQKTKPGQQLSVLSGLWATIQFIAPFLFFVVLGLFSFGVGFGVARSDNLNIVDWATNIPQISRLCAMLQERGALAGHPFRAADIVKTRIPDSEQVNNIPGPIAETLDSLNALTMEELAHRFMDLARMADNRVMDEPDNVKALSDKVIYL</sequence>
<dbReference type="AlphaFoldDB" id="A0A8I2YGZ8"/>
<gene>
    <name evidence="4" type="ORF">JVT61DRAFT_8896</name>
</gene>